<organism evidence="5 6">
    <name type="scientific">Falsibacillus pallidus</name>
    <dbReference type="NCBI Taxonomy" id="493781"/>
    <lineage>
        <taxon>Bacteria</taxon>
        <taxon>Bacillati</taxon>
        <taxon>Bacillota</taxon>
        <taxon>Bacilli</taxon>
        <taxon>Bacillales</taxon>
        <taxon>Bacillaceae</taxon>
        <taxon>Falsibacillus</taxon>
    </lineage>
</organism>
<keyword evidence="2" id="KW-0238">DNA-binding</keyword>
<dbReference type="EMBL" id="QQAY01000005">
    <property type="protein sequence ID" value="RDI42244.1"/>
    <property type="molecule type" value="Genomic_DNA"/>
</dbReference>
<dbReference type="SUPFAM" id="SSF46785">
    <property type="entry name" value="Winged helix' DNA-binding domain"/>
    <property type="match status" value="1"/>
</dbReference>
<dbReference type="OrthoDB" id="1904211at2"/>
<dbReference type="Gene3D" id="1.10.10.10">
    <property type="entry name" value="Winged helix-like DNA-binding domain superfamily/Winged helix DNA-binding domain"/>
    <property type="match status" value="1"/>
</dbReference>
<keyword evidence="6" id="KW-1185">Reference proteome</keyword>
<dbReference type="InterPro" id="IPR036390">
    <property type="entry name" value="WH_DNA-bd_sf"/>
</dbReference>
<dbReference type="Pfam" id="PF01047">
    <property type="entry name" value="MarR"/>
    <property type="match status" value="1"/>
</dbReference>
<dbReference type="PANTHER" id="PTHR42756">
    <property type="entry name" value="TRANSCRIPTIONAL REGULATOR, MARR"/>
    <property type="match status" value="1"/>
</dbReference>
<dbReference type="GO" id="GO:0003700">
    <property type="term" value="F:DNA-binding transcription factor activity"/>
    <property type="evidence" value="ECO:0007669"/>
    <property type="project" value="InterPro"/>
</dbReference>
<evidence type="ECO:0000256" key="3">
    <source>
        <dbReference type="ARBA" id="ARBA00023163"/>
    </source>
</evidence>
<dbReference type="InterPro" id="IPR036388">
    <property type="entry name" value="WH-like_DNA-bd_sf"/>
</dbReference>
<dbReference type="CDD" id="cd00090">
    <property type="entry name" value="HTH_ARSR"/>
    <property type="match status" value="1"/>
</dbReference>
<gene>
    <name evidence="5" type="ORF">DFR59_10583</name>
</gene>
<dbReference type="PROSITE" id="PS50995">
    <property type="entry name" value="HTH_MARR_2"/>
    <property type="match status" value="1"/>
</dbReference>
<dbReference type="SMART" id="SM00347">
    <property type="entry name" value="HTH_MARR"/>
    <property type="match status" value="1"/>
</dbReference>
<evidence type="ECO:0000313" key="5">
    <source>
        <dbReference type="EMBL" id="RDI42244.1"/>
    </source>
</evidence>
<dbReference type="InterPro" id="IPR000835">
    <property type="entry name" value="HTH_MarR-typ"/>
</dbReference>
<accession>A0A370GIN9</accession>
<dbReference type="PRINTS" id="PR00598">
    <property type="entry name" value="HTHMARR"/>
</dbReference>
<evidence type="ECO:0000259" key="4">
    <source>
        <dbReference type="PROSITE" id="PS50995"/>
    </source>
</evidence>
<evidence type="ECO:0000313" key="6">
    <source>
        <dbReference type="Proteomes" id="UP000255326"/>
    </source>
</evidence>
<dbReference type="InterPro" id="IPR011991">
    <property type="entry name" value="ArsR-like_HTH"/>
</dbReference>
<reference evidence="5 6" key="1">
    <citation type="submission" date="2018-07" db="EMBL/GenBank/DDBJ databases">
        <title>Genomic Encyclopedia of Type Strains, Phase IV (KMG-IV): sequencing the most valuable type-strain genomes for metagenomic binning, comparative biology and taxonomic classification.</title>
        <authorList>
            <person name="Goeker M."/>
        </authorList>
    </citation>
    <scope>NUCLEOTIDE SEQUENCE [LARGE SCALE GENOMIC DNA]</scope>
    <source>
        <strain evidence="5 6">DSM 25281</strain>
    </source>
</reference>
<protein>
    <submittedName>
        <fullName evidence="5">MarR family transcriptional regulator</fullName>
    </submittedName>
</protein>
<evidence type="ECO:0000256" key="2">
    <source>
        <dbReference type="ARBA" id="ARBA00023125"/>
    </source>
</evidence>
<dbReference type="Proteomes" id="UP000255326">
    <property type="component" value="Unassembled WGS sequence"/>
</dbReference>
<proteinExistence type="predicted"/>
<evidence type="ECO:0000256" key="1">
    <source>
        <dbReference type="ARBA" id="ARBA00023015"/>
    </source>
</evidence>
<name>A0A370GIN9_9BACI</name>
<comment type="caution">
    <text evidence="5">The sequence shown here is derived from an EMBL/GenBank/DDBJ whole genome shotgun (WGS) entry which is preliminary data.</text>
</comment>
<keyword evidence="1" id="KW-0805">Transcription regulation</keyword>
<feature type="domain" description="HTH marR-type" evidence="4">
    <location>
        <begin position="4"/>
        <end position="139"/>
    </location>
</feature>
<dbReference type="PANTHER" id="PTHR42756:SF1">
    <property type="entry name" value="TRANSCRIPTIONAL REPRESSOR OF EMRAB OPERON"/>
    <property type="match status" value="1"/>
</dbReference>
<dbReference type="RefSeq" id="WP_114745634.1">
    <property type="nucleotide sequence ID" value="NZ_QQAY01000005.1"/>
</dbReference>
<sequence>MTDQHAFFHQLHQLTRYLSKALNDKLAVHGIYSSQWTILYRLKQIDRCTQAELAHYLGVEAPTITRTLARLESFGWIERSPGKDKREKVVSLTDKALQAFPEWVQSVREFEAEMLKDVSEDQQKSTLETVHIIMNRLNN</sequence>
<dbReference type="AlphaFoldDB" id="A0A370GIN9"/>
<dbReference type="GO" id="GO:0003677">
    <property type="term" value="F:DNA binding"/>
    <property type="evidence" value="ECO:0007669"/>
    <property type="project" value="UniProtKB-KW"/>
</dbReference>
<keyword evidence="3" id="KW-0804">Transcription</keyword>